<keyword evidence="3" id="KW-1185">Reference proteome</keyword>
<dbReference type="AlphaFoldDB" id="A0A516Q1E7"/>
<evidence type="ECO:0000313" key="3">
    <source>
        <dbReference type="Proteomes" id="UP000319263"/>
    </source>
</evidence>
<dbReference type="KEGG" id="mik:FOE78_16180"/>
<keyword evidence="1" id="KW-0472">Membrane</keyword>
<organism evidence="2 3">
    <name type="scientific">Microlunatus elymi</name>
    <dbReference type="NCBI Taxonomy" id="2596828"/>
    <lineage>
        <taxon>Bacteria</taxon>
        <taxon>Bacillati</taxon>
        <taxon>Actinomycetota</taxon>
        <taxon>Actinomycetes</taxon>
        <taxon>Propionibacteriales</taxon>
        <taxon>Propionibacteriaceae</taxon>
        <taxon>Microlunatus</taxon>
    </lineage>
</organism>
<keyword evidence="1" id="KW-0812">Transmembrane</keyword>
<gene>
    <name evidence="2" type="ORF">FOE78_16180</name>
</gene>
<feature type="transmembrane region" description="Helical" evidence="1">
    <location>
        <begin position="12"/>
        <end position="30"/>
    </location>
</feature>
<dbReference type="RefSeq" id="WP_143987218.1">
    <property type="nucleotide sequence ID" value="NZ_CP041692.1"/>
</dbReference>
<sequence>MPRERRHRGPRILLGIAVMIVLVAGGFWVLSRFAGGWGVPYFSFTTDRGSLCTNDFTGYHCDNVSKADVQWWGDLDLPDSAVVHSSHYKSTHDFNLDAVVTVPKADAAKTYASLRKTFGACQSGHPTQLDTTGLAQVCVMANDASDTAGDAAPLADTLYEITTGVQKDGALVIGIHEESR</sequence>
<protein>
    <submittedName>
        <fullName evidence="2">Uncharacterized protein</fullName>
    </submittedName>
</protein>
<name>A0A516Q1E7_9ACTN</name>
<keyword evidence="1" id="KW-1133">Transmembrane helix</keyword>
<dbReference type="Proteomes" id="UP000319263">
    <property type="component" value="Chromosome"/>
</dbReference>
<dbReference type="EMBL" id="CP041692">
    <property type="protein sequence ID" value="QDP97257.1"/>
    <property type="molecule type" value="Genomic_DNA"/>
</dbReference>
<reference evidence="2 3" key="1">
    <citation type="submission" date="2019-07" db="EMBL/GenBank/DDBJ databases">
        <title>Microlunatus dokdonensis sp. nov. isolated from the rhizospheric soil of the wild plant Elymus tsukushiensis.</title>
        <authorList>
            <person name="Ghim S.-Y."/>
            <person name="Hwang Y.-J."/>
            <person name="Son J.-S."/>
            <person name="Shin J.-H."/>
        </authorList>
    </citation>
    <scope>NUCLEOTIDE SEQUENCE [LARGE SCALE GENOMIC DNA]</scope>
    <source>
        <strain evidence="2 3">KUDC0627</strain>
    </source>
</reference>
<proteinExistence type="predicted"/>
<evidence type="ECO:0000313" key="2">
    <source>
        <dbReference type="EMBL" id="QDP97257.1"/>
    </source>
</evidence>
<dbReference type="OrthoDB" id="3729328at2"/>
<evidence type="ECO:0000256" key="1">
    <source>
        <dbReference type="SAM" id="Phobius"/>
    </source>
</evidence>
<accession>A0A516Q1E7</accession>